<dbReference type="AlphaFoldDB" id="A0AAV2S6B7"/>
<organism evidence="17 19">
    <name type="scientific">Meganyctiphanes norvegica</name>
    <name type="common">Northern krill</name>
    <name type="synonym">Thysanopoda norvegica</name>
    <dbReference type="NCBI Taxonomy" id="48144"/>
    <lineage>
        <taxon>Eukaryota</taxon>
        <taxon>Metazoa</taxon>
        <taxon>Ecdysozoa</taxon>
        <taxon>Arthropoda</taxon>
        <taxon>Crustacea</taxon>
        <taxon>Multicrustacea</taxon>
        <taxon>Malacostraca</taxon>
        <taxon>Eumalacostraca</taxon>
        <taxon>Eucarida</taxon>
        <taxon>Euphausiacea</taxon>
        <taxon>Euphausiidae</taxon>
        <taxon>Meganyctiphanes</taxon>
    </lineage>
</organism>
<feature type="signal peptide" evidence="16">
    <location>
        <begin position="1"/>
        <end position="24"/>
    </location>
</feature>
<evidence type="ECO:0000256" key="6">
    <source>
        <dbReference type="ARBA" id="ARBA00022692"/>
    </source>
</evidence>
<evidence type="ECO:0000256" key="11">
    <source>
        <dbReference type="ARBA" id="ARBA00023065"/>
    </source>
</evidence>
<keyword evidence="7 16" id="KW-0732">Signal</keyword>
<evidence type="ECO:0000256" key="2">
    <source>
        <dbReference type="ARBA" id="ARBA00006833"/>
    </source>
</evidence>
<dbReference type="PANTHER" id="PTHR15929:SF0">
    <property type="entry name" value="STORE-OPERATED CALCIUM ENTRY-ASSOCIATED REGULATORY FACTOR"/>
    <property type="match status" value="1"/>
</dbReference>
<keyword evidence="6 15" id="KW-0812">Transmembrane</keyword>
<comment type="subcellular location">
    <subcellularLocation>
        <location evidence="1">Endoplasmic reticulum membrane</location>
        <topology evidence="1">Single-pass type I membrane protein</topology>
    </subcellularLocation>
</comment>
<dbReference type="Pfam" id="PF06682">
    <property type="entry name" value="SARAF"/>
    <property type="match status" value="1"/>
</dbReference>
<dbReference type="EMBL" id="CAXKWB010042322">
    <property type="protein sequence ID" value="CAL4157637.1"/>
    <property type="molecule type" value="Genomic_DNA"/>
</dbReference>
<evidence type="ECO:0000256" key="8">
    <source>
        <dbReference type="ARBA" id="ARBA00022824"/>
    </source>
</evidence>
<dbReference type="InterPro" id="IPR009567">
    <property type="entry name" value="SARAF"/>
</dbReference>
<keyword evidence="11" id="KW-0406">Ion transport</keyword>
<evidence type="ECO:0000256" key="5">
    <source>
        <dbReference type="ARBA" id="ARBA00022568"/>
    </source>
</evidence>
<keyword evidence="19" id="KW-1185">Reference proteome</keyword>
<evidence type="ECO:0000313" key="18">
    <source>
        <dbReference type="EMBL" id="CAL4157640.1"/>
    </source>
</evidence>
<feature type="compositionally biased region" description="Low complexity" evidence="14">
    <location>
        <begin position="338"/>
        <end position="349"/>
    </location>
</feature>
<dbReference type="EMBL" id="CAXKWB010042322">
    <property type="protein sequence ID" value="CAL4157640.1"/>
    <property type="molecule type" value="Genomic_DNA"/>
</dbReference>
<evidence type="ECO:0000256" key="15">
    <source>
        <dbReference type="SAM" id="Phobius"/>
    </source>
</evidence>
<feature type="region of interest" description="Disordered" evidence="14">
    <location>
        <begin position="307"/>
        <end position="357"/>
    </location>
</feature>
<comment type="caution">
    <text evidence="17">The sequence shown here is derived from an EMBL/GenBank/DDBJ whole genome shotgun (WGS) entry which is preliminary data.</text>
</comment>
<evidence type="ECO:0000256" key="13">
    <source>
        <dbReference type="ARBA" id="ARBA00031116"/>
    </source>
</evidence>
<protein>
    <recommendedName>
        <fullName evidence="3">Store-operated calcium entry-associated regulatory factor</fullName>
    </recommendedName>
    <alternativeName>
        <fullName evidence="13">Transmembrane protein 66</fullName>
    </alternativeName>
</protein>
<dbReference type="Proteomes" id="UP001497623">
    <property type="component" value="Unassembled WGS sequence"/>
</dbReference>
<evidence type="ECO:0000313" key="17">
    <source>
        <dbReference type="EMBL" id="CAL4157637.1"/>
    </source>
</evidence>
<feature type="compositionally biased region" description="Gly residues" evidence="14">
    <location>
        <begin position="213"/>
        <end position="222"/>
    </location>
</feature>
<keyword evidence="4" id="KW-0813">Transport</keyword>
<name>A0AAV2S6B7_MEGNR</name>
<evidence type="ECO:0000256" key="16">
    <source>
        <dbReference type="SAM" id="SignalP"/>
    </source>
</evidence>
<keyword evidence="10 15" id="KW-1133">Transmembrane helix</keyword>
<feature type="transmembrane region" description="Helical" evidence="15">
    <location>
        <begin position="170"/>
        <end position="189"/>
    </location>
</feature>
<evidence type="ECO:0000256" key="4">
    <source>
        <dbReference type="ARBA" id="ARBA00022448"/>
    </source>
</evidence>
<sequence>MASCIGLLITSIIVLLLNDKLIMAWGGSDKVLLKDIDVLTLYNGKMTKGSRSSPVLQLECVEGGTAPCNAFKPRIVQCYNRGSDGADVQWECKTDMDNAYRFGEIEVSCEGYHYPDDPYILKGSCGLRYNIDYTKEGHQQKHDYYGDSQSENYYGSNGHNYYNKISSKSWNFADIIVLGAVGLMIYAFYITCIRPSHNIDDNANSTTNEDYPSGGGNGGGYGWHNPSAPPPPGSDGGAGGGGTYGFNPDYTDGASCGRNRSNFNSRSAFGGSGASGSGGGGFWTGAATGGLLGYMFGNRNNGNQRYGGSSTWGTHGSGGRWGSGGSSWRSGGGGFSGGASTSTGTRSASGFGGTSRR</sequence>
<feature type="compositionally biased region" description="Gly residues" evidence="14">
    <location>
        <begin position="315"/>
        <end position="337"/>
    </location>
</feature>
<evidence type="ECO:0000256" key="9">
    <source>
        <dbReference type="ARBA" id="ARBA00022837"/>
    </source>
</evidence>
<evidence type="ECO:0000256" key="1">
    <source>
        <dbReference type="ARBA" id="ARBA00004115"/>
    </source>
</evidence>
<gene>
    <name evidence="17" type="ORF">MNOR_LOCUS31954</name>
    <name evidence="18" type="ORF">MNOR_LOCUS31955</name>
</gene>
<comment type="similarity">
    <text evidence="2">Belongs to the SARAF family.</text>
</comment>
<keyword evidence="12 15" id="KW-0472">Membrane</keyword>
<dbReference type="GO" id="GO:2001256">
    <property type="term" value="P:regulation of store-operated calcium entry"/>
    <property type="evidence" value="ECO:0007669"/>
    <property type="project" value="InterPro"/>
</dbReference>
<dbReference type="PANTHER" id="PTHR15929">
    <property type="entry name" value="STORE-OPERATED CALCIUM ENTRY-ASSOCIATED REGULATORY FACTOR"/>
    <property type="match status" value="1"/>
</dbReference>
<proteinExistence type="inferred from homology"/>
<evidence type="ECO:0000313" key="19">
    <source>
        <dbReference type="Proteomes" id="UP001497623"/>
    </source>
</evidence>
<feature type="region of interest" description="Disordered" evidence="14">
    <location>
        <begin position="204"/>
        <end position="244"/>
    </location>
</feature>
<dbReference type="GO" id="GO:0005789">
    <property type="term" value="C:endoplasmic reticulum membrane"/>
    <property type="evidence" value="ECO:0007669"/>
    <property type="project" value="UniProtKB-SubCell"/>
</dbReference>
<evidence type="ECO:0000256" key="7">
    <source>
        <dbReference type="ARBA" id="ARBA00022729"/>
    </source>
</evidence>
<accession>A0AAV2S6B7</accession>
<keyword evidence="9" id="KW-0106">Calcium</keyword>
<keyword evidence="8" id="KW-0256">Endoplasmic reticulum</keyword>
<keyword evidence="5" id="KW-0109">Calcium transport</keyword>
<evidence type="ECO:0000256" key="12">
    <source>
        <dbReference type="ARBA" id="ARBA00023136"/>
    </source>
</evidence>
<evidence type="ECO:0000256" key="3">
    <source>
        <dbReference type="ARBA" id="ARBA00016584"/>
    </source>
</evidence>
<evidence type="ECO:0000256" key="10">
    <source>
        <dbReference type="ARBA" id="ARBA00022989"/>
    </source>
</evidence>
<feature type="chain" id="PRO_5044714380" description="Store-operated calcium entry-associated regulatory factor" evidence="16">
    <location>
        <begin position="25"/>
        <end position="357"/>
    </location>
</feature>
<reference evidence="17 19" key="1">
    <citation type="submission" date="2024-05" db="EMBL/GenBank/DDBJ databases">
        <authorList>
            <person name="Wallberg A."/>
        </authorList>
    </citation>
    <scope>NUCLEOTIDE SEQUENCE [LARGE SCALE GENOMIC DNA]</scope>
</reference>
<dbReference type="GO" id="GO:0006816">
    <property type="term" value="P:calcium ion transport"/>
    <property type="evidence" value="ECO:0007669"/>
    <property type="project" value="UniProtKB-KW"/>
</dbReference>
<feature type="compositionally biased region" description="Gly residues" evidence="14">
    <location>
        <begin position="234"/>
        <end position="244"/>
    </location>
</feature>
<evidence type="ECO:0000256" key="14">
    <source>
        <dbReference type="SAM" id="MobiDB-lite"/>
    </source>
</evidence>